<dbReference type="EMBL" id="CABQ01000298">
    <property type="protein sequence ID" value="CBI08984.1"/>
    <property type="molecule type" value="Genomic_DNA"/>
</dbReference>
<proteinExistence type="predicted"/>
<gene>
    <name evidence="1" type="ORF">CARN6_2518</name>
</gene>
<evidence type="ECO:0008006" key="2">
    <source>
        <dbReference type="Google" id="ProtNLM"/>
    </source>
</evidence>
<reference evidence="1" key="1">
    <citation type="submission" date="2009-10" db="EMBL/GenBank/DDBJ databases">
        <title>Diversity of trophic interactions inside an arsenic-rich microbial ecosystem.</title>
        <authorList>
            <person name="Bertin P.N."/>
            <person name="Heinrich-Salmeron A."/>
            <person name="Pelletier E."/>
            <person name="Goulhen-Chollet F."/>
            <person name="Arsene-Ploetze F."/>
            <person name="Gallien S."/>
            <person name="Calteau A."/>
            <person name="Vallenet D."/>
            <person name="Casiot C."/>
            <person name="Chane-Woon-Ming B."/>
            <person name="Giloteaux L."/>
            <person name="Barakat M."/>
            <person name="Bonnefoy V."/>
            <person name="Bruneel O."/>
            <person name="Chandler M."/>
            <person name="Cleiss J."/>
            <person name="Duran R."/>
            <person name="Elbaz-Poulichet F."/>
            <person name="Fonknechten N."/>
            <person name="Lauga B."/>
            <person name="Mornico D."/>
            <person name="Ortet P."/>
            <person name="Schaeffer C."/>
            <person name="Siguier P."/>
            <person name="Alexander Thil Smith A."/>
            <person name="Van Dorsselaer A."/>
            <person name="Weissenbach J."/>
            <person name="Medigue C."/>
            <person name="Le Paslier D."/>
        </authorList>
    </citation>
    <scope>NUCLEOTIDE SEQUENCE</scope>
</reference>
<sequence length="62" mass="6963">MQAETGFQCAGCGEWNETNVDQSAGSRQSYVEDCQVCCKPNLLQIAWDSRSARYRIQAELES</sequence>
<organism evidence="1">
    <name type="scientific">mine drainage metagenome</name>
    <dbReference type="NCBI Taxonomy" id="410659"/>
    <lineage>
        <taxon>unclassified sequences</taxon>
        <taxon>metagenomes</taxon>
        <taxon>ecological metagenomes</taxon>
    </lineage>
</organism>
<protein>
    <recommendedName>
        <fullName evidence="2">CPXCG motif-containing cysteine-rich protein</fullName>
    </recommendedName>
</protein>
<comment type="caution">
    <text evidence="1">The sequence shown here is derived from an EMBL/GenBank/DDBJ whole genome shotgun (WGS) entry which is preliminary data.</text>
</comment>
<dbReference type="InterPro" id="IPR017143">
    <property type="entry name" value="UCP037225"/>
</dbReference>
<dbReference type="PIRSF" id="PIRSF037225">
    <property type="entry name" value="UCP037225"/>
    <property type="match status" value="1"/>
</dbReference>
<dbReference type="InterPro" id="IPR025990">
    <property type="entry name" value="zinc_ribbon_bacterial"/>
</dbReference>
<dbReference type="AlphaFoldDB" id="E6QP13"/>
<evidence type="ECO:0000313" key="1">
    <source>
        <dbReference type="EMBL" id="CBI08984.1"/>
    </source>
</evidence>
<accession>E6QP13</accession>
<dbReference type="Pfam" id="PF14255">
    <property type="entry name" value="Zn_ribbon_21"/>
    <property type="match status" value="1"/>
</dbReference>
<name>E6QP13_9ZZZZ</name>